<reference evidence="1 2" key="1">
    <citation type="submission" date="2015-10" db="EMBL/GenBank/DDBJ databases">
        <title>Candidatus Desulfofervidus auxilii, a hydrogenotrophic sulfate-reducing bacterium involved in the thermophilic anaerobic oxidation of methane.</title>
        <authorList>
            <person name="Krukenberg V."/>
            <person name="Richter M."/>
            <person name="Wegener G."/>
        </authorList>
    </citation>
    <scope>NUCLEOTIDE SEQUENCE [LARGE SCALE GENOMIC DNA]</scope>
    <source>
        <strain evidence="1 2">HS1</strain>
    </source>
</reference>
<keyword evidence="2" id="KW-1185">Reference proteome</keyword>
<dbReference type="OrthoDB" id="9806184at2"/>
<sequence length="241" mass="28286">MAARIREGINMGCKSSTQKEIKSKINEVKFHPDNLVETGMIQYFYHSPSSKLPIRDVLNELKQGHKTEPHIEIGAENFLNPCYQPNIKKFAHSKDKYLFLITTCRNKEINEVFGKNKTNQFIVGYIIKNRILKIDEKRYCIKGQTFIYSFHDSISVKDLFGKNFAQSENKGKNLSLMRDVFIDNQKTSDILIHFKNRTNILKKCIKEIIELDQRNPNDKKTCRVLRGLECDFKEECMRWKV</sequence>
<name>A0A7U4QMS9_DESA2</name>
<evidence type="ECO:0000313" key="2">
    <source>
        <dbReference type="Proteomes" id="UP000070560"/>
    </source>
</evidence>
<accession>A0A7U4QMS9</accession>
<protein>
    <submittedName>
        <fullName evidence="1">Uncharacterized protein</fullName>
    </submittedName>
</protein>
<gene>
    <name evidence="1" type="ORF">HS1_002447</name>
</gene>
<organism evidence="1 2">
    <name type="scientific">Desulfofervidus auxilii</name>
    <dbReference type="NCBI Taxonomy" id="1621989"/>
    <lineage>
        <taxon>Bacteria</taxon>
        <taxon>Pseudomonadati</taxon>
        <taxon>Thermodesulfobacteriota</taxon>
        <taxon>Candidatus Desulfofervidia</taxon>
        <taxon>Candidatus Desulfofervidales</taxon>
        <taxon>Candidatus Desulfofervidaceae</taxon>
        <taxon>Candidatus Desulfofervidus</taxon>
    </lineage>
</organism>
<evidence type="ECO:0000313" key="1">
    <source>
        <dbReference type="EMBL" id="AMM42229.1"/>
    </source>
</evidence>
<dbReference type="Proteomes" id="UP000070560">
    <property type="component" value="Chromosome"/>
</dbReference>
<dbReference type="AlphaFoldDB" id="A0A7U4QMS9"/>
<dbReference type="KEGG" id="daw:HS1_002447"/>
<dbReference type="EMBL" id="CP013015">
    <property type="protein sequence ID" value="AMM42229.1"/>
    <property type="molecule type" value="Genomic_DNA"/>
</dbReference>
<proteinExistence type="predicted"/>
<dbReference type="RefSeq" id="WP_156469480.1">
    <property type="nucleotide sequence ID" value="NZ_CP013015.1"/>
</dbReference>